<dbReference type="InterPro" id="IPR036779">
    <property type="entry name" value="LysM_dom_sf"/>
</dbReference>
<evidence type="ECO:0000256" key="1">
    <source>
        <dbReference type="ARBA" id="ARBA00022801"/>
    </source>
</evidence>
<dbReference type="SUPFAM" id="SSF54106">
    <property type="entry name" value="LysM domain"/>
    <property type="match status" value="2"/>
</dbReference>
<dbReference type="InterPro" id="IPR001223">
    <property type="entry name" value="Glyco_hydro18_cat"/>
</dbReference>
<dbReference type="GO" id="GO:0016798">
    <property type="term" value="F:hydrolase activity, acting on glycosyl bonds"/>
    <property type="evidence" value="ECO:0007669"/>
    <property type="project" value="UniProtKB-KW"/>
</dbReference>
<dbReference type="PROSITE" id="PS51782">
    <property type="entry name" value="LYSM"/>
    <property type="match status" value="2"/>
</dbReference>
<keyword evidence="6" id="KW-1185">Reference proteome</keyword>
<dbReference type="SMART" id="SM00636">
    <property type="entry name" value="Glyco_18"/>
    <property type="match status" value="1"/>
</dbReference>
<dbReference type="EMBL" id="CP058649">
    <property type="protein sequence ID" value="QUI24426.1"/>
    <property type="molecule type" value="Genomic_DNA"/>
</dbReference>
<evidence type="ECO:0000259" key="3">
    <source>
        <dbReference type="PROSITE" id="PS51782"/>
    </source>
</evidence>
<dbReference type="InterPro" id="IPR018392">
    <property type="entry name" value="LysM"/>
</dbReference>
<protein>
    <submittedName>
        <fullName evidence="5">LysM peptidoglycan-binding domain-containing protein</fullName>
    </submittedName>
</protein>
<dbReference type="PROSITE" id="PS51910">
    <property type="entry name" value="GH18_2"/>
    <property type="match status" value="1"/>
</dbReference>
<feature type="domain" description="GH18" evidence="4">
    <location>
        <begin position="103"/>
        <end position="430"/>
    </location>
</feature>
<dbReference type="Proteomes" id="UP000683246">
    <property type="component" value="Chromosome"/>
</dbReference>
<dbReference type="Pfam" id="PF01476">
    <property type="entry name" value="LysM"/>
    <property type="match status" value="2"/>
</dbReference>
<dbReference type="GO" id="GO:0070492">
    <property type="term" value="F:oligosaccharide binding"/>
    <property type="evidence" value="ECO:0007669"/>
    <property type="project" value="TreeGrafter"/>
</dbReference>
<feature type="domain" description="LysM" evidence="3">
    <location>
        <begin position="51"/>
        <end position="95"/>
    </location>
</feature>
<dbReference type="Gene3D" id="3.10.350.10">
    <property type="entry name" value="LysM domain"/>
    <property type="match status" value="2"/>
</dbReference>
<dbReference type="CDD" id="cd02874">
    <property type="entry name" value="GH18_CFLE_spore_hydrolase"/>
    <property type="match status" value="1"/>
</dbReference>
<keyword evidence="2" id="KW-0326">Glycosidase</keyword>
<dbReference type="KEGG" id="vpy:HZI73_19920"/>
<organism evidence="5 6">
    <name type="scientific">Vallitalea pronyensis</name>
    <dbReference type="NCBI Taxonomy" id="1348613"/>
    <lineage>
        <taxon>Bacteria</taxon>
        <taxon>Bacillati</taxon>
        <taxon>Bacillota</taxon>
        <taxon>Clostridia</taxon>
        <taxon>Lachnospirales</taxon>
        <taxon>Vallitaleaceae</taxon>
        <taxon>Vallitalea</taxon>
    </lineage>
</organism>
<evidence type="ECO:0000313" key="6">
    <source>
        <dbReference type="Proteomes" id="UP000683246"/>
    </source>
</evidence>
<dbReference type="Gene3D" id="3.10.50.10">
    <property type="match status" value="1"/>
</dbReference>
<dbReference type="GO" id="GO:0005975">
    <property type="term" value="P:carbohydrate metabolic process"/>
    <property type="evidence" value="ECO:0007669"/>
    <property type="project" value="InterPro"/>
</dbReference>
<dbReference type="AlphaFoldDB" id="A0A8J8MMY4"/>
<dbReference type="Pfam" id="PF00704">
    <property type="entry name" value="Glyco_hydro_18"/>
    <property type="match status" value="1"/>
</dbReference>
<feature type="domain" description="LysM" evidence="3">
    <location>
        <begin position="2"/>
        <end position="46"/>
    </location>
</feature>
<dbReference type="GO" id="GO:0012505">
    <property type="term" value="C:endomembrane system"/>
    <property type="evidence" value="ECO:0007669"/>
    <property type="project" value="TreeGrafter"/>
</dbReference>
<dbReference type="InterPro" id="IPR011583">
    <property type="entry name" value="Chitinase_II/V-like_cat"/>
</dbReference>
<dbReference type="SMART" id="SM00257">
    <property type="entry name" value="LysM"/>
    <property type="match status" value="2"/>
</dbReference>
<dbReference type="InterPro" id="IPR041704">
    <property type="entry name" value="CFLE_GH18"/>
</dbReference>
<dbReference type="Gene3D" id="3.20.20.80">
    <property type="entry name" value="Glycosidases"/>
    <property type="match status" value="1"/>
</dbReference>
<dbReference type="CDD" id="cd00118">
    <property type="entry name" value="LysM"/>
    <property type="match status" value="2"/>
</dbReference>
<evidence type="ECO:0000256" key="2">
    <source>
        <dbReference type="ARBA" id="ARBA00023295"/>
    </source>
</evidence>
<evidence type="ECO:0000313" key="5">
    <source>
        <dbReference type="EMBL" id="QUI24426.1"/>
    </source>
</evidence>
<gene>
    <name evidence="5" type="ORF">HZI73_19920</name>
</gene>
<dbReference type="PANTHER" id="PTHR46066">
    <property type="entry name" value="CHITINASE DOMAIN-CONTAINING PROTEIN 1 FAMILY MEMBER"/>
    <property type="match status" value="1"/>
</dbReference>
<name>A0A8J8MMY4_9FIRM</name>
<dbReference type="InterPro" id="IPR017853">
    <property type="entry name" value="GH"/>
</dbReference>
<proteinExistence type="predicted"/>
<dbReference type="RefSeq" id="WP_212695121.1">
    <property type="nucleotide sequence ID" value="NZ_CP058649.1"/>
</dbReference>
<dbReference type="InterPro" id="IPR029070">
    <property type="entry name" value="Chitinase_insertion_sf"/>
</dbReference>
<evidence type="ECO:0000259" key="4">
    <source>
        <dbReference type="PROSITE" id="PS51910"/>
    </source>
</evidence>
<dbReference type="SUPFAM" id="SSF51445">
    <property type="entry name" value="(Trans)glycosidases"/>
    <property type="match status" value="1"/>
</dbReference>
<dbReference type="PANTHER" id="PTHR46066:SF2">
    <property type="entry name" value="CHITINASE DOMAIN-CONTAINING PROTEIN 1"/>
    <property type="match status" value="1"/>
</dbReference>
<keyword evidence="1" id="KW-0378">Hydrolase</keyword>
<sequence>MQIYTVRSGDSINALARRYGVTQNAIVTANQLDAPSNLVVGQTLVIPTEGTVHVIKPGDSLYGLSRQYGVSASAIQLANGITNPLDLQVGMSIIIPDEEKSIVEVAAYVDPLISGDQSARYVEEVGDYLTYVNIFSYHVKEDGSIEPIQNDEPIINAAYQKRVAPLMVLTNFTEGQFSREVATAILSDEAIQDKVLDEAIRIMKQKGYLGLDFDFEYLGAENRIPYVNFLKKAKARLKAEDERYILTVALAPKIRDDQVGVLYEGHDYQAIGEVVDFIFFMTYEWGWSGGPPRAVSPLNEVRKVMDYAMSRVPSDKIMMGMPLYGYDWTLPFVRGGKFAKSIGFVDAVDLARKYNQSIQYDTVAQSPFFRYRDEEGKEHEVWFEDARSLQAKFNLVKELGLRGFFYWVLAREAPQNWLLVDNNFVVNKII</sequence>
<dbReference type="GO" id="GO:0008061">
    <property type="term" value="F:chitin binding"/>
    <property type="evidence" value="ECO:0007669"/>
    <property type="project" value="InterPro"/>
</dbReference>
<accession>A0A8J8MMY4</accession>
<reference evidence="5" key="1">
    <citation type="submission" date="2020-07" db="EMBL/GenBank/DDBJ databases">
        <title>Vallitalea pronyensis genome.</title>
        <authorList>
            <person name="Postec A."/>
        </authorList>
    </citation>
    <scope>NUCLEOTIDE SEQUENCE</scope>
    <source>
        <strain evidence="5">FatNI3</strain>
    </source>
</reference>